<keyword evidence="2" id="KW-1185">Reference proteome</keyword>
<dbReference type="Proteomes" id="UP001478817">
    <property type="component" value="Unassembled WGS sequence"/>
</dbReference>
<reference evidence="1 2" key="1">
    <citation type="submission" date="2024-04" db="EMBL/GenBank/DDBJ databases">
        <title>Human intestinal bacterial collection.</title>
        <authorList>
            <person name="Pauvert C."/>
            <person name="Hitch T.C.A."/>
            <person name="Clavel T."/>
        </authorList>
    </citation>
    <scope>NUCLEOTIDE SEQUENCE [LARGE SCALE GENOMIC DNA]</scope>
    <source>
        <strain evidence="1 2">CLA-AA-H197</strain>
    </source>
</reference>
<name>A0ABV1IH18_9ACTN</name>
<organism evidence="1 2">
    <name type="scientific">Paratractidigestivibacter faecalis</name>
    <dbReference type="NCBI Taxonomy" id="2292441"/>
    <lineage>
        <taxon>Bacteria</taxon>
        <taxon>Bacillati</taxon>
        <taxon>Actinomycetota</taxon>
        <taxon>Coriobacteriia</taxon>
        <taxon>Coriobacteriales</taxon>
        <taxon>Atopobiaceae</taxon>
        <taxon>Paratractidigestivibacter</taxon>
    </lineage>
</organism>
<protein>
    <recommendedName>
        <fullName evidence="3">MerR family transcriptional regulator</fullName>
    </recommendedName>
</protein>
<sequence length="205" mass="21980">MDGDGWQISEVVALLGMGRRAVQRSCGQNPASGDLGIVRVDDGKPGRRSYGADELAQLHLVNAMNQDGMDLVSVRDAFERARSSDGVECLAERRCELDLERAEAAEARLRRDRALASRGDARRLGELVEREVAAALARAGHAGPFPAGWLLPRLRRAVACGTWEGEVPDGLLAALDAPGLDLAMELLLGPGSFTHVLTALEDSEE</sequence>
<evidence type="ECO:0008006" key="3">
    <source>
        <dbReference type="Google" id="ProtNLM"/>
    </source>
</evidence>
<evidence type="ECO:0000313" key="1">
    <source>
        <dbReference type="EMBL" id="MEQ2637580.1"/>
    </source>
</evidence>
<accession>A0ABV1IH18</accession>
<comment type="caution">
    <text evidence="1">The sequence shown here is derived from an EMBL/GenBank/DDBJ whole genome shotgun (WGS) entry which is preliminary data.</text>
</comment>
<proteinExistence type="predicted"/>
<dbReference type="EMBL" id="JBBNGS010000006">
    <property type="protein sequence ID" value="MEQ2637580.1"/>
    <property type="molecule type" value="Genomic_DNA"/>
</dbReference>
<gene>
    <name evidence="1" type="ORF">AAAT05_04395</name>
</gene>
<dbReference type="RefSeq" id="WP_349182126.1">
    <property type="nucleotide sequence ID" value="NZ_JBBNGS010000006.1"/>
</dbReference>
<dbReference type="Gene3D" id="1.10.1660.10">
    <property type="match status" value="1"/>
</dbReference>
<evidence type="ECO:0000313" key="2">
    <source>
        <dbReference type="Proteomes" id="UP001478817"/>
    </source>
</evidence>